<keyword evidence="5" id="KW-1185">Reference proteome</keyword>
<reference evidence="4 5" key="1">
    <citation type="journal article" date="2020" name="Nature">
        <title>Six reference-quality genomes reveal evolution of bat adaptations.</title>
        <authorList>
            <person name="Jebb D."/>
            <person name="Huang Z."/>
            <person name="Pippel M."/>
            <person name="Hughes G.M."/>
            <person name="Lavrichenko K."/>
            <person name="Devanna P."/>
            <person name="Winkler S."/>
            <person name="Jermiin L.S."/>
            <person name="Skirmuntt E.C."/>
            <person name="Katzourakis A."/>
            <person name="Burkitt-Gray L."/>
            <person name="Ray D.A."/>
            <person name="Sullivan K.A.M."/>
            <person name="Roscito J.G."/>
            <person name="Kirilenko B.M."/>
            <person name="Davalos L.M."/>
            <person name="Corthals A.P."/>
            <person name="Power M.L."/>
            <person name="Jones G."/>
            <person name="Ransome R.D."/>
            <person name="Dechmann D.K.N."/>
            <person name="Locatelli A.G."/>
            <person name="Puechmaille S.J."/>
            <person name="Fedrigo O."/>
            <person name="Jarvis E.D."/>
            <person name="Hiller M."/>
            <person name="Vernes S.C."/>
            <person name="Myers E.W."/>
            <person name="Teeling E.C."/>
        </authorList>
    </citation>
    <scope>NUCLEOTIDE SEQUENCE [LARGE SCALE GENOMIC DNA]</scope>
    <source>
        <strain evidence="4">MMyoMyo1</strain>
        <tissue evidence="4">Flight muscle</tissue>
    </source>
</reference>
<dbReference type="VEuPathDB" id="HostDB:GeneID_118669207"/>
<dbReference type="PANTHER" id="PTHR43612:SF3">
    <property type="entry name" value="TRIFUNCTIONAL ENZYME SUBUNIT ALPHA, MITOCHONDRIAL"/>
    <property type="match status" value="1"/>
</dbReference>
<feature type="domain" description="3-hydroxyacyl-CoA dehydrogenase NAD binding" evidence="3">
    <location>
        <begin position="80"/>
        <end position="129"/>
    </location>
</feature>
<dbReference type="SUPFAM" id="SSF51735">
    <property type="entry name" value="NAD(P)-binding Rossmann-fold domains"/>
    <property type="match status" value="1"/>
</dbReference>
<dbReference type="GO" id="GO:0004300">
    <property type="term" value="F:enoyl-CoA hydratase activity"/>
    <property type="evidence" value="ECO:0007669"/>
    <property type="project" value="TreeGrafter"/>
</dbReference>
<dbReference type="GO" id="GO:0016507">
    <property type="term" value="C:mitochondrial fatty acid beta-oxidation multienzyme complex"/>
    <property type="evidence" value="ECO:0007669"/>
    <property type="project" value="TreeGrafter"/>
</dbReference>
<dbReference type="EMBL" id="JABWUV010000014">
    <property type="protein sequence ID" value="KAF6307940.1"/>
    <property type="molecule type" value="Genomic_DNA"/>
</dbReference>
<gene>
    <name evidence="4" type="ORF">mMyoMyo1_006150</name>
</gene>
<comment type="caution">
    <text evidence="4">The sequence shown here is derived from an EMBL/GenBank/DDBJ whole genome shotgun (WGS) entry which is preliminary data.</text>
</comment>
<sequence length="350" mass="38411">MVRSCARRIQTILKDATLTGLGRGQQQVFKGLNDKVKKKTLTSFERDFIFNNLTGQLDYQGFEKADMVIEAVFEDINLKHKVIGMHYFSPVDKMQLLEIITTEKTSKDTTASAVAVGLKQGKVIIVVKDGPGFYTTRCLAPMMSEVIRILQEGVGPKKLDSLTTGFGFPVGAATLVDEVGVDVAKHVAEDLGKAFGERFAGGSLELLKQMVAKGFLGRKSGKGFYVYKEGVKSKDLNSEMDSVLAGLQVSPKPEVSSDEDIQYRLVSRFVNEAAMCLQEEILATPAEGDIGAVFGLGFPPCLGGPFRFVDLYGAQKIVDRLKRYEAAYGKQFTPCQLLIDQASANKKFYQ</sequence>
<evidence type="ECO:0000313" key="4">
    <source>
        <dbReference type="EMBL" id="KAF6307940.1"/>
    </source>
</evidence>
<dbReference type="InterPro" id="IPR006180">
    <property type="entry name" value="3-OHacyl-CoA_DH_CS"/>
</dbReference>
<dbReference type="InterPro" id="IPR036291">
    <property type="entry name" value="NAD(P)-bd_dom_sf"/>
</dbReference>
<dbReference type="InterPro" id="IPR050136">
    <property type="entry name" value="FA_oxidation_alpha_subunit"/>
</dbReference>
<dbReference type="InterPro" id="IPR006108">
    <property type="entry name" value="3HC_DH_C"/>
</dbReference>
<dbReference type="InterPro" id="IPR008927">
    <property type="entry name" value="6-PGluconate_DH-like_C_sf"/>
</dbReference>
<dbReference type="Gene3D" id="3.40.50.720">
    <property type="entry name" value="NAD(P)-binding Rossmann-like Domain"/>
    <property type="match status" value="2"/>
</dbReference>
<dbReference type="FunFam" id="1.10.1040.50:FF:000002">
    <property type="entry name" value="Trifunctional enzyme subunit alpha, mitochondrial"/>
    <property type="match status" value="1"/>
</dbReference>
<protein>
    <submittedName>
        <fullName evidence="4">Hydroxyacyl-CoA dehydrogenase trifunctional multienzyme complex subunit alpha</fullName>
    </submittedName>
</protein>
<accession>A0A7J7U4Z0</accession>
<evidence type="ECO:0000313" key="5">
    <source>
        <dbReference type="Proteomes" id="UP000527355"/>
    </source>
</evidence>
<dbReference type="SUPFAM" id="SSF48179">
    <property type="entry name" value="6-phosphogluconate dehydrogenase C-terminal domain-like"/>
    <property type="match status" value="2"/>
</dbReference>
<dbReference type="Proteomes" id="UP000527355">
    <property type="component" value="Unassembled WGS sequence"/>
</dbReference>
<organism evidence="4 5">
    <name type="scientific">Myotis myotis</name>
    <name type="common">Greater mouse-eared bat</name>
    <name type="synonym">Vespertilio myotis</name>
    <dbReference type="NCBI Taxonomy" id="51298"/>
    <lineage>
        <taxon>Eukaryota</taxon>
        <taxon>Metazoa</taxon>
        <taxon>Chordata</taxon>
        <taxon>Craniata</taxon>
        <taxon>Vertebrata</taxon>
        <taxon>Euteleostomi</taxon>
        <taxon>Mammalia</taxon>
        <taxon>Eutheria</taxon>
        <taxon>Laurasiatheria</taxon>
        <taxon>Chiroptera</taxon>
        <taxon>Yangochiroptera</taxon>
        <taxon>Vespertilionidae</taxon>
        <taxon>Myotis</taxon>
    </lineage>
</organism>
<feature type="domain" description="3-hydroxyacyl-CoA dehydrogenase C-terminal" evidence="2">
    <location>
        <begin position="132"/>
        <end position="227"/>
    </location>
</feature>
<dbReference type="GO" id="GO:0070403">
    <property type="term" value="F:NAD+ binding"/>
    <property type="evidence" value="ECO:0007669"/>
    <property type="project" value="InterPro"/>
</dbReference>
<name>A0A7J7U4Z0_MYOMY</name>
<evidence type="ECO:0000259" key="3">
    <source>
        <dbReference type="Pfam" id="PF02737"/>
    </source>
</evidence>
<dbReference type="Pfam" id="PF00725">
    <property type="entry name" value="3HCDH"/>
    <property type="match status" value="1"/>
</dbReference>
<dbReference type="PANTHER" id="PTHR43612">
    <property type="entry name" value="TRIFUNCTIONAL ENZYME SUBUNIT ALPHA"/>
    <property type="match status" value="1"/>
</dbReference>
<dbReference type="GO" id="GO:0006635">
    <property type="term" value="P:fatty acid beta-oxidation"/>
    <property type="evidence" value="ECO:0007669"/>
    <property type="project" value="TreeGrafter"/>
</dbReference>
<dbReference type="PROSITE" id="PS00067">
    <property type="entry name" value="3HCDH"/>
    <property type="match status" value="1"/>
</dbReference>
<dbReference type="Pfam" id="PF02737">
    <property type="entry name" value="3HCDH_N"/>
    <property type="match status" value="1"/>
</dbReference>
<dbReference type="AlphaFoldDB" id="A0A7J7U4Z0"/>
<proteinExistence type="predicted"/>
<keyword evidence="1" id="KW-0560">Oxidoreductase</keyword>
<evidence type="ECO:0000256" key="1">
    <source>
        <dbReference type="ARBA" id="ARBA00023002"/>
    </source>
</evidence>
<dbReference type="Gene3D" id="1.10.1040.50">
    <property type="match status" value="1"/>
</dbReference>
<dbReference type="InterPro" id="IPR006176">
    <property type="entry name" value="3-OHacyl-CoA_DH_NAD-bd"/>
</dbReference>
<evidence type="ECO:0000259" key="2">
    <source>
        <dbReference type="Pfam" id="PF00725"/>
    </source>
</evidence>
<dbReference type="GO" id="GO:0016509">
    <property type="term" value="F:long-chain (3S)-3-hydroxyacyl-CoA dehydrogenase (NAD+) activity"/>
    <property type="evidence" value="ECO:0007669"/>
    <property type="project" value="TreeGrafter"/>
</dbReference>